<keyword evidence="4" id="KW-1185">Reference proteome</keyword>
<dbReference type="InterPro" id="IPR023393">
    <property type="entry name" value="START-like_dom_sf"/>
</dbReference>
<comment type="caution">
    <text evidence="3">The sequence shown here is derived from an EMBL/GenBank/DDBJ whole genome shotgun (WGS) entry which is preliminary data.</text>
</comment>
<evidence type="ECO:0000256" key="1">
    <source>
        <dbReference type="ARBA" id="ARBA00006817"/>
    </source>
</evidence>
<name>A0A9X1DCZ3_9SPHN</name>
<evidence type="ECO:0000313" key="3">
    <source>
        <dbReference type="EMBL" id="MBT2187641.1"/>
    </source>
</evidence>
<evidence type="ECO:0000259" key="2">
    <source>
        <dbReference type="Pfam" id="PF08327"/>
    </source>
</evidence>
<dbReference type="Proteomes" id="UP001138757">
    <property type="component" value="Unassembled WGS sequence"/>
</dbReference>
<accession>A0A9X1DCZ3</accession>
<dbReference type="RefSeq" id="WP_214623782.1">
    <property type="nucleotide sequence ID" value="NZ_JAHGAW010000007.1"/>
</dbReference>
<evidence type="ECO:0000313" key="4">
    <source>
        <dbReference type="Proteomes" id="UP001138757"/>
    </source>
</evidence>
<dbReference type="EMBL" id="JAHGAW010000007">
    <property type="protein sequence ID" value="MBT2187641.1"/>
    <property type="molecule type" value="Genomic_DNA"/>
</dbReference>
<comment type="similarity">
    <text evidence="1">Belongs to the AHA1 family.</text>
</comment>
<protein>
    <submittedName>
        <fullName evidence="3">SRPBCC domain-containing protein</fullName>
    </submittedName>
</protein>
<dbReference type="AlphaFoldDB" id="A0A9X1DCZ3"/>
<dbReference type="Gene3D" id="3.30.530.20">
    <property type="match status" value="1"/>
</dbReference>
<reference evidence="3" key="1">
    <citation type="submission" date="2021-05" db="EMBL/GenBank/DDBJ databases">
        <title>Genome of Sphingobium sp. strain.</title>
        <authorList>
            <person name="Fan R."/>
        </authorList>
    </citation>
    <scope>NUCLEOTIDE SEQUENCE</scope>
    <source>
        <strain evidence="3">H33</strain>
    </source>
</reference>
<dbReference type="SUPFAM" id="SSF55961">
    <property type="entry name" value="Bet v1-like"/>
    <property type="match status" value="1"/>
</dbReference>
<dbReference type="InterPro" id="IPR013538">
    <property type="entry name" value="ASHA1/2-like_C"/>
</dbReference>
<proteinExistence type="inferred from homology"/>
<gene>
    <name evidence="3" type="ORF">KK488_11875</name>
</gene>
<feature type="domain" description="Activator of Hsp90 ATPase homologue 1/2-like C-terminal" evidence="2">
    <location>
        <begin position="13"/>
        <end position="149"/>
    </location>
</feature>
<sequence>MPGRVDRAERLVKVPPPRTYAAFLDKAAVIRWLPPEGARGIMHGFEPHPGGAFRMTLVFEKAAGKTTEDSDTIEGQFVELTLNERIVWRFTFASADPAFAGTMTMRWTFAPAAGGTLVSVAAEDVPPGIDPADHQAGMTSSLDKLAAFLNG</sequence>
<organism evidence="3 4">
    <name type="scientific">Sphingobium nicotianae</name>
    <dbReference type="NCBI Taxonomy" id="2782607"/>
    <lineage>
        <taxon>Bacteria</taxon>
        <taxon>Pseudomonadati</taxon>
        <taxon>Pseudomonadota</taxon>
        <taxon>Alphaproteobacteria</taxon>
        <taxon>Sphingomonadales</taxon>
        <taxon>Sphingomonadaceae</taxon>
        <taxon>Sphingobium</taxon>
    </lineage>
</organism>
<dbReference type="Pfam" id="PF08327">
    <property type="entry name" value="AHSA1"/>
    <property type="match status" value="1"/>
</dbReference>